<comment type="subcellular location">
    <subcellularLocation>
        <location evidence="1">Membrane</location>
        <topology evidence="1">Multi-pass membrane protein</topology>
    </subcellularLocation>
</comment>
<keyword evidence="4" id="KW-0309">Germination</keyword>
<feature type="transmembrane region" description="Helical" evidence="8">
    <location>
        <begin position="45"/>
        <end position="64"/>
    </location>
</feature>
<dbReference type="OrthoDB" id="2380240at2"/>
<protein>
    <submittedName>
        <fullName evidence="9">Spore gernimation protein GerB</fullName>
    </submittedName>
</protein>
<feature type="transmembrane region" description="Helical" evidence="8">
    <location>
        <begin position="85"/>
        <end position="110"/>
    </location>
</feature>
<dbReference type="PATRIC" id="fig|157838.3.peg.1414"/>
<evidence type="ECO:0000313" key="9">
    <source>
        <dbReference type="EMBL" id="KQL53160.1"/>
    </source>
</evidence>
<comment type="caution">
    <text evidence="9">The sequence shown here is derived from an EMBL/GenBank/DDBJ whole genome shotgun (WGS) entry which is preliminary data.</text>
</comment>
<keyword evidence="3" id="KW-0813">Transport</keyword>
<proteinExistence type="inferred from homology"/>
<name>A0A0Q3TGI9_9BACI</name>
<dbReference type="RefSeq" id="WP_055738886.1">
    <property type="nucleotide sequence ID" value="NZ_JAAIWL010000021.1"/>
</dbReference>
<sequence length="364" mass="42193">MQPQSIPENRKFSPYFVFYSVISMQIGVGALGFQRIIAMIAGYDSWQSVIIAGVASLLVMSFMYKQLETVNGDLTDVHQFVFGKWLGKILSIFFVLYFSILSITVLRSYIEVIQVWMFPDLSTFWFSLLYLLLCIYIIFGGIRTVIGISFFSFVLPMYIIYVLGAAIPFGDFRHFLPLFNHSFNKLLEASQSMSLTYMGFETLMIYYPFIKEPKKSKKWAHLGLCYSLLFYFYMTIICFAFYGEEQLQKDIWATLTTFKIVHFLVVERFEYIGIANWCLVILPNICLSLWCATRLLKRTMKIKQKYGVWILSGIILICCPLFNNRLQINLLNAITGNTGFILNFIYIPILFLLASIVKKVKKKA</sequence>
<gene>
    <name evidence="9" type="ORF">AN964_06315</name>
</gene>
<feature type="transmembrane region" description="Helical" evidence="8">
    <location>
        <begin position="308"/>
        <end position="326"/>
    </location>
</feature>
<feature type="transmembrane region" description="Helical" evidence="8">
    <location>
        <begin position="189"/>
        <end position="207"/>
    </location>
</feature>
<evidence type="ECO:0000256" key="7">
    <source>
        <dbReference type="ARBA" id="ARBA00023136"/>
    </source>
</evidence>
<dbReference type="Gene3D" id="1.20.1740.10">
    <property type="entry name" value="Amino acid/polyamine transporter I"/>
    <property type="match status" value="1"/>
</dbReference>
<comment type="similarity">
    <text evidence="2">Belongs to the amino acid-polyamine-organocation (APC) superfamily. Spore germination protein (SGP) (TC 2.A.3.9) family.</text>
</comment>
<evidence type="ECO:0000256" key="4">
    <source>
        <dbReference type="ARBA" id="ARBA00022544"/>
    </source>
</evidence>
<feature type="transmembrane region" description="Helical" evidence="8">
    <location>
        <begin position="274"/>
        <end position="296"/>
    </location>
</feature>
<keyword evidence="10" id="KW-1185">Reference proteome</keyword>
<dbReference type="Pfam" id="PF03845">
    <property type="entry name" value="Spore_permease"/>
    <property type="match status" value="1"/>
</dbReference>
<dbReference type="PANTHER" id="PTHR34975:SF2">
    <property type="entry name" value="SPORE GERMINATION PROTEIN A2"/>
    <property type="match status" value="1"/>
</dbReference>
<dbReference type="GO" id="GO:0016020">
    <property type="term" value="C:membrane"/>
    <property type="evidence" value="ECO:0007669"/>
    <property type="project" value="UniProtKB-SubCell"/>
</dbReference>
<evidence type="ECO:0000256" key="8">
    <source>
        <dbReference type="SAM" id="Phobius"/>
    </source>
</evidence>
<evidence type="ECO:0000256" key="6">
    <source>
        <dbReference type="ARBA" id="ARBA00022989"/>
    </source>
</evidence>
<keyword evidence="5 8" id="KW-0812">Transmembrane</keyword>
<dbReference type="InterPro" id="IPR004761">
    <property type="entry name" value="Spore_GerAB"/>
</dbReference>
<dbReference type="AlphaFoldDB" id="A0A0Q3TGI9"/>
<evidence type="ECO:0000313" key="10">
    <source>
        <dbReference type="Proteomes" id="UP000051888"/>
    </source>
</evidence>
<reference evidence="9 10" key="1">
    <citation type="submission" date="2015-09" db="EMBL/GenBank/DDBJ databases">
        <title>Genome sequencing project for genomic taxonomy and phylogenomics of Bacillus-like bacteria.</title>
        <authorList>
            <person name="Liu B."/>
            <person name="Wang J."/>
            <person name="Zhu Y."/>
            <person name="Liu G."/>
            <person name="Chen Q."/>
            <person name="Chen Z."/>
            <person name="Lan J."/>
            <person name="Che J."/>
            <person name="Ge C."/>
            <person name="Shi H."/>
            <person name="Pan Z."/>
            <person name="Liu X."/>
        </authorList>
    </citation>
    <scope>NUCLEOTIDE SEQUENCE [LARGE SCALE GENOMIC DNA]</scope>
    <source>
        <strain evidence="9 10">LMG 18435</strain>
    </source>
</reference>
<dbReference type="STRING" id="157838.AN964_06315"/>
<feature type="transmembrane region" description="Helical" evidence="8">
    <location>
        <begin position="12"/>
        <end position="33"/>
    </location>
</feature>
<evidence type="ECO:0000256" key="1">
    <source>
        <dbReference type="ARBA" id="ARBA00004141"/>
    </source>
</evidence>
<dbReference type="PANTHER" id="PTHR34975">
    <property type="entry name" value="SPORE GERMINATION PROTEIN A2"/>
    <property type="match status" value="1"/>
</dbReference>
<dbReference type="Proteomes" id="UP000051888">
    <property type="component" value="Unassembled WGS sequence"/>
</dbReference>
<evidence type="ECO:0000256" key="3">
    <source>
        <dbReference type="ARBA" id="ARBA00022448"/>
    </source>
</evidence>
<feature type="transmembrane region" description="Helical" evidence="8">
    <location>
        <begin position="219"/>
        <end position="242"/>
    </location>
</feature>
<feature type="transmembrane region" description="Helical" evidence="8">
    <location>
        <begin position="146"/>
        <end position="169"/>
    </location>
</feature>
<evidence type="ECO:0000256" key="5">
    <source>
        <dbReference type="ARBA" id="ARBA00022692"/>
    </source>
</evidence>
<feature type="transmembrane region" description="Helical" evidence="8">
    <location>
        <begin position="338"/>
        <end position="357"/>
    </location>
</feature>
<keyword evidence="7 8" id="KW-0472">Membrane</keyword>
<evidence type="ECO:0000256" key="2">
    <source>
        <dbReference type="ARBA" id="ARBA00007998"/>
    </source>
</evidence>
<dbReference type="NCBIfam" id="TIGR00912">
    <property type="entry name" value="2A0309"/>
    <property type="match status" value="1"/>
</dbReference>
<organism evidence="9 10">
    <name type="scientific">Heyndrickxia shackletonii</name>
    <dbReference type="NCBI Taxonomy" id="157838"/>
    <lineage>
        <taxon>Bacteria</taxon>
        <taxon>Bacillati</taxon>
        <taxon>Bacillota</taxon>
        <taxon>Bacilli</taxon>
        <taxon>Bacillales</taxon>
        <taxon>Bacillaceae</taxon>
        <taxon>Heyndrickxia</taxon>
    </lineage>
</organism>
<keyword evidence="6 8" id="KW-1133">Transmembrane helix</keyword>
<accession>A0A0Q3TGI9</accession>
<dbReference type="EMBL" id="LJJC01000004">
    <property type="protein sequence ID" value="KQL53160.1"/>
    <property type="molecule type" value="Genomic_DNA"/>
</dbReference>
<feature type="transmembrane region" description="Helical" evidence="8">
    <location>
        <begin position="122"/>
        <end position="139"/>
    </location>
</feature>
<dbReference type="GO" id="GO:0009847">
    <property type="term" value="P:spore germination"/>
    <property type="evidence" value="ECO:0007669"/>
    <property type="project" value="InterPro"/>
</dbReference>